<evidence type="ECO:0000313" key="1">
    <source>
        <dbReference type="EMBL" id="KOO23297.1"/>
    </source>
</evidence>
<evidence type="ECO:0000313" key="2">
    <source>
        <dbReference type="Proteomes" id="UP000037460"/>
    </source>
</evidence>
<proteinExistence type="predicted"/>
<name>A0A0M0JAA7_9EUKA</name>
<reference evidence="2" key="1">
    <citation type="journal article" date="2015" name="PLoS Genet.">
        <title>Genome Sequence and Transcriptome Analyses of Chrysochromulina tobin: Metabolic Tools for Enhanced Algal Fitness in the Prominent Order Prymnesiales (Haptophyceae).</title>
        <authorList>
            <person name="Hovde B.T."/>
            <person name="Deodato C.R."/>
            <person name="Hunsperger H.M."/>
            <person name="Ryken S.A."/>
            <person name="Yost W."/>
            <person name="Jha R.K."/>
            <person name="Patterson J."/>
            <person name="Monnat R.J. Jr."/>
            <person name="Barlow S.B."/>
            <person name="Starkenburg S.R."/>
            <person name="Cattolico R.A."/>
        </authorList>
    </citation>
    <scope>NUCLEOTIDE SEQUENCE</scope>
    <source>
        <strain evidence="2">CCMP291</strain>
    </source>
</reference>
<gene>
    <name evidence="1" type="ORF">Ctob_000598</name>
</gene>
<dbReference type="Proteomes" id="UP000037460">
    <property type="component" value="Unassembled WGS sequence"/>
</dbReference>
<comment type="caution">
    <text evidence="1">The sequence shown here is derived from an EMBL/GenBank/DDBJ whole genome shotgun (WGS) entry which is preliminary data.</text>
</comment>
<dbReference type="EMBL" id="JWZX01003205">
    <property type="protein sequence ID" value="KOO23297.1"/>
    <property type="molecule type" value="Genomic_DNA"/>
</dbReference>
<dbReference type="SUPFAM" id="SSF46966">
    <property type="entry name" value="Spectrin repeat"/>
    <property type="match status" value="1"/>
</dbReference>
<protein>
    <submittedName>
        <fullName evidence="1">Uncharacterized protein</fullName>
    </submittedName>
</protein>
<sequence length="105" mass="11790">MTRQRLSRAESVLASFEVRDEKKQAELSKQLSMNRAHNEAAVGALRQRLTHCEQDLDALYADPTGVRESARELLSTADQTIPTLQALLSQLDERRRQVGEPLTAC</sequence>
<dbReference type="AlphaFoldDB" id="A0A0M0JAA7"/>
<keyword evidence="2" id="KW-1185">Reference proteome</keyword>
<organism evidence="1 2">
    <name type="scientific">Chrysochromulina tobinii</name>
    <dbReference type="NCBI Taxonomy" id="1460289"/>
    <lineage>
        <taxon>Eukaryota</taxon>
        <taxon>Haptista</taxon>
        <taxon>Haptophyta</taxon>
        <taxon>Prymnesiophyceae</taxon>
        <taxon>Prymnesiales</taxon>
        <taxon>Chrysochromulinaceae</taxon>
        <taxon>Chrysochromulina</taxon>
    </lineage>
</organism>
<accession>A0A0M0JAA7</accession>